<dbReference type="FunFam" id="3.40.50.300:FF:000029">
    <property type="entry name" value="Elongation factor G"/>
    <property type="match status" value="1"/>
</dbReference>
<dbReference type="InterPro" id="IPR014721">
    <property type="entry name" value="Ribsml_uS5_D2-typ_fold_subgr"/>
</dbReference>
<dbReference type="InterPro" id="IPR053905">
    <property type="entry name" value="EF-G-like_DII"/>
</dbReference>
<dbReference type="Proteomes" id="UP000005496">
    <property type="component" value="Unassembled WGS sequence"/>
</dbReference>
<comment type="caution">
    <text evidence="9">The sequence shown here is derived from an EMBL/GenBank/DDBJ whole genome shotgun (WGS) entry which is preliminary data.</text>
</comment>
<feature type="domain" description="Tr-type G" evidence="8">
    <location>
        <begin position="12"/>
        <end position="287"/>
    </location>
</feature>
<dbReference type="EMBL" id="ACJN02000002">
    <property type="protein sequence ID" value="EFI34928.1"/>
    <property type="molecule type" value="Genomic_DNA"/>
</dbReference>
<dbReference type="InterPro" id="IPR035649">
    <property type="entry name" value="EFG_V"/>
</dbReference>
<dbReference type="InterPro" id="IPR009022">
    <property type="entry name" value="EFG_III"/>
</dbReference>
<evidence type="ECO:0000256" key="5">
    <source>
        <dbReference type="ARBA" id="ARBA00023134"/>
    </source>
</evidence>
<dbReference type="Pfam" id="PF00009">
    <property type="entry name" value="GTP_EFTU"/>
    <property type="match status" value="1"/>
</dbReference>
<comment type="function">
    <text evidence="6">Catalyzes the GTP-dependent ribosomal translocation step during translation elongation. During this step, the ribosome changes from the pre-translocational (PRE) to the post-translocational (POST) state as the newly formed A-site-bound peptidyl-tRNA and P-site-bound deacylated tRNA move to the P and E sites, respectively. Catalyzes the coordinated movement of the two tRNA molecules, the mRNA and conformational changes in the ribosome.</text>
</comment>
<evidence type="ECO:0000256" key="7">
    <source>
        <dbReference type="NCBIfam" id="TIGR00484"/>
    </source>
</evidence>
<evidence type="ECO:0000256" key="2">
    <source>
        <dbReference type="ARBA" id="ARBA00022741"/>
    </source>
</evidence>
<dbReference type="InterPro" id="IPR041095">
    <property type="entry name" value="EFG_II"/>
</dbReference>
<dbReference type="CDD" id="cd16262">
    <property type="entry name" value="EFG_III"/>
    <property type="match status" value="1"/>
</dbReference>
<dbReference type="Pfam" id="PF14492">
    <property type="entry name" value="EFG_III"/>
    <property type="match status" value="1"/>
</dbReference>
<dbReference type="InterPro" id="IPR009000">
    <property type="entry name" value="Transl_B-barrel_sf"/>
</dbReference>
<sequence length="682" mass="75999">MAAKKPSSSRLEKIRNIGIIAHIDAGKTTLTERILYYTEKIHRMGEVHEGTATMDFLPEEQERGITIASAFTSCLWREKIINIIDTPGHVDFTVEVDRALRVLDGAVAVFCAVGGVEPQSETVWRQSTKYHIPKLAFINKMDRPGADFEAVLTAMQEKLGAVPLPVQVPLGEGEDFKAVLDVISGQKLVFENQSLGRTIERLHPDSQEQQLVTKWRSILVEALADHDDQIMEDFLEGRDIPAEKLLSTIRTLCLQLKGVPVLSGTALKNIGVQPLMDAICEFLPSPWDVPQVQGLDPATHKSRSFPVKSSAPLSALVFKVSMETGRKLVFLRIYSGTIKAGDMVFNSTQNIQERAARLFTVHARHREKLEQAGAGEIVAAAGMKDARTGDTICSEKDPILLEKISDYVPVISLALEPRNSQEEEKLTFALDRLLQEDPTLFFERDQETDQIIISGMGELHLDVVLHRMRREYGVDFRAGNPQVVHQETIQEKARSHGEFARELGEEFHYGWVEVQLEPRGRGQGNRISLEVDYESWSQAWLDAVYEGVEDALQAGEMQGFPITDVHVRVKRLKSEKGADSIGFRLAAVQAVKSAMNQAGPVMLEPIMNLEIQTPADFVGECINLLGAKSARVENMFDRGEQKIIHSLAPLRNMFGFSTDLRSATQGRAGFTMKFHSFDTMGS</sequence>
<dbReference type="FunFam" id="3.30.70.870:FF:000001">
    <property type="entry name" value="Elongation factor G"/>
    <property type="match status" value="1"/>
</dbReference>
<keyword evidence="10" id="KW-1185">Reference proteome</keyword>
<dbReference type="SUPFAM" id="SSF54980">
    <property type="entry name" value="EF-G C-terminal domain-like"/>
    <property type="match status" value="2"/>
</dbReference>
<dbReference type="NCBIfam" id="NF009381">
    <property type="entry name" value="PRK12740.1-5"/>
    <property type="match status" value="1"/>
</dbReference>
<dbReference type="InterPro" id="IPR000640">
    <property type="entry name" value="EFG_V-like"/>
</dbReference>
<gene>
    <name evidence="9" type="ORF">Dthio_PD2319</name>
</gene>
<accession>D6SQA2</accession>
<organism evidence="9 10">
    <name type="scientific">Desulfonatronospira thiodismutans ASO3-1</name>
    <dbReference type="NCBI Taxonomy" id="555779"/>
    <lineage>
        <taxon>Bacteria</taxon>
        <taxon>Pseudomonadati</taxon>
        <taxon>Thermodesulfobacteriota</taxon>
        <taxon>Desulfovibrionia</taxon>
        <taxon>Desulfovibrionales</taxon>
        <taxon>Desulfonatronovibrionaceae</taxon>
        <taxon>Desulfonatronospira</taxon>
    </lineage>
</organism>
<dbReference type="PROSITE" id="PS00301">
    <property type="entry name" value="G_TR_1"/>
    <property type="match status" value="1"/>
</dbReference>
<comment type="similarity">
    <text evidence="1">Belongs to the TRAFAC class translation factor GTPase superfamily. Classic translation factor GTPase family. EF-G/EF-2 subfamily.</text>
</comment>
<dbReference type="Pfam" id="PF03764">
    <property type="entry name" value="EFG_IV"/>
    <property type="match status" value="1"/>
</dbReference>
<dbReference type="PANTHER" id="PTHR43261:SF1">
    <property type="entry name" value="RIBOSOME-RELEASING FACTOR 2, MITOCHONDRIAL"/>
    <property type="match status" value="1"/>
</dbReference>
<keyword evidence="2" id="KW-0547">Nucleotide-binding</keyword>
<evidence type="ECO:0000256" key="6">
    <source>
        <dbReference type="ARBA" id="ARBA00024731"/>
    </source>
</evidence>
<dbReference type="NCBIfam" id="TIGR00484">
    <property type="entry name" value="EF-G"/>
    <property type="match status" value="1"/>
</dbReference>
<evidence type="ECO:0000256" key="4">
    <source>
        <dbReference type="ARBA" id="ARBA00022917"/>
    </source>
</evidence>
<keyword evidence="3 9" id="KW-0251">Elongation factor</keyword>
<dbReference type="CDD" id="cd01886">
    <property type="entry name" value="EF-G"/>
    <property type="match status" value="1"/>
</dbReference>
<dbReference type="InterPro" id="IPR005517">
    <property type="entry name" value="Transl_elong_EFG/EF2_IV"/>
</dbReference>
<dbReference type="SMART" id="SM00838">
    <property type="entry name" value="EFG_C"/>
    <property type="match status" value="1"/>
</dbReference>
<dbReference type="InterPro" id="IPR027417">
    <property type="entry name" value="P-loop_NTPase"/>
</dbReference>
<dbReference type="CDD" id="cd03713">
    <property type="entry name" value="EFG_mtEFG_C"/>
    <property type="match status" value="1"/>
</dbReference>
<dbReference type="NCBIfam" id="TIGR00231">
    <property type="entry name" value="small_GTP"/>
    <property type="match status" value="1"/>
</dbReference>
<dbReference type="CDD" id="cd01680">
    <property type="entry name" value="EFG_like_IV"/>
    <property type="match status" value="1"/>
</dbReference>
<dbReference type="SMART" id="SM00889">
    <property type="entry name" value="EFG_IV"/>
    <property type="match status" value="1"/>
</dbReference>
<dbReference type="PANTHER" id="PTHR43261">
    <property type="entry name" value="TRANSLATION ELONGATION FACTOR G-RELATED"/>
    <property type="match status" value="1"/>
</dbReference>
<dbReference type="InterPro" id="IPR005225">
    <property type="entry name" value="Small_GTP-bd"/>
</dbReference>
<dbReference type="PRINTS" id="PR00315">
    <property type="entry name" value="ELONGATNFCT"/>
</dbReference>
<dbReference type="Gene3D" id="3.40.50.300">
    <property type="entry name" value="P-loop containing nucleotide triphosphate hydrolases"/>
    <property type="match status" value="1"/>
</dbReference>
<dbReference type="Pfam" id="PF00679">
    <property type="entry name" value="EFG_C"/>
    <property type="match status" value="1"/>
</dbReference>
<dbReference type="SUPFAM" id="SSF54211">
    <property type="entry name" value="Ribosomal protein S5 domain 2-like"/>
    <property type="match status" value="1"/>
</dbReference>
<dbReference type="SUPFAM" id="SSF50447">
    <property type="entry name" value="Translation proteins"/>
    <property type="match status" value="1"/>
</dbReference>
<dbReference type="InterPro" id="IPR031157">
    <property type="entry name" value="G_TR_CS"/>
</dbReference>
<dbReference type="Gene3D" id="3.30.230.10">
    <property type="match status" value="1"/>
</dbReference>
<evidence type="ECO:0000259" key="8">
    <source>
        <dbReference type="PROSITE" id="PS51722"/>
    </source>
</evidence>
<dbReference type="RefSeq" id="WP_008870242.1">
    <property type="nucleotide sequence ID" value="NZ_ACJN02000002.1"/>
</dbReference>
<dbReference type="OrthoDB" id="9801472at2"/>
<dbReference type="InterPro" id="IPR035647">
    <property type="entry name" value="EFG_III/V"/>
</dbReference>
<dbReference type="InterPro" id="IPR020568">
    <property type="entry name" value="Ribosomal_Su5_D2-typ_SF"/>
</dbReference>
<dbReference type="GO" id="GO:0005525">
    <property type="term" value="F:GTP binding"/>
    <property type="evidence" value="ECO:0007669"/>
    <property type="project" value="UniProtKB-UniRule"/>
</dbReference>
<keyword evidence="4" id="KW-0648">Protein biosynthesis</keyword>
<dbReference type="Gene3D" id="3.30.70.240">
    <property type="match status" value="1"/>
</dbReference>
<evidence type="ECO:0000256" key="1">
    <source>
        <dbReference type="ARBA" id="ARBA00005870"/>
    </source>
</evidence>
<name>D6SQA2_9BACT</name>
<dbReference type="Gene3D" id="2.40.30.10">
    <property type="entry name" value="Translation factors"/>
    <property type="match status" value="1"/>
</dbReference>
<dbReference type="InterPro" id="IPR000795">
    <property type="entry name" value="T_Tr_GTP-bd_dom"/>
</dbReference>
<dbReference type="GO" id="GO:0032790">
    <property type="term" value="P:ribosome disassembly"/>
    <property type="evidence" value="ECO:0007669"/>
    <property type="project" value="TreeGrafter"/>
</dbReference>
<evidence type="ECO:0000313" key="10">
    <source>
        <dbReference type="Proteomes" id="UP000005496"/>
    </source>
</evidence>
<evidence type="ECO:0000256" key="3">
    <source>
        <dbReference type="ARBA" id="ARBA00022768"/>
    </source>
</evidence>
<protein>
    <recommendedName>
        <fullName evidence="7">Elongation factor G</fullName>
    </recommendedName>
</protein>
<evidence type="ECO:0000313" key="9">
    <source>
        <dbReference type="EMBL" id="EFI34928.1"/>
    </source>
</evidence>
<dbReference type="CDD" id="cd04088">
    <property type="entry name" value="EFG_mtEFG_II"/>
    <property type="match status" value="1"/>
</dbReference>
<dbReference type="GO" id="GO:0003746">
    <property type="term" value="F:translation elongation factor activity"/>
    <property type="evidence" value="ECO:0007669"/>
    <property type="project" value="UniProtKB-UniRule"/>
</dbReference>
<dbReference type="FunFam" id="3.30.70.240:FF:000001">
    <property type="entry name" value="Elongation factor G"/>
    <property type="match status" value="1"/>
</dbReference>
<dbReference type="Gene3D" id="3.30.70.870">
    <property type="entry name" value="Elongation Factor G (Translational Gtpase), domain 3"/>
    <property type="match status" value="1"/>
</dbReference>
<dbReference type="PROSITE" id="PS51722">
    <property type="entry name" value="G_TR_2"/>
    <property type="match status" value="1"/>
</dbReference>
<dbReference type="GO" id="GO:0003924">
    <property type="term" value="F:GTPase activity"/>
    <property type="evidence" value="ECO:0007669"/>
    <property type="project" value="InterPro"/>
</dbReference>
<dbReference type="InterPro" id="IPR004540">
    <property type="entry name" value="Transl_elong_EFG/EF2"/>
</dbReference>
<dbReference type="SUPFAM" id="SSF52540">
    <property type="entry name" value="P-loop containing nucleoside triphosphate hydrolases"/>
    <property type="match status" value="1"/>
</dbReference>
<dbReference type="eggNOG" id="COG0480">
    <property type="taxonomic scope" value="Bacteria"/>
</dbReference>
<reference evidence="9" key="1">
    <citation type="submission" date="2010-05" db="EMBL/GenBank/DDBJ databases">
        <title>The draft genome of Desulfonatronospira thiodismutans ASO3-1.</title>
        <authorList>
            <consortium name="US DOE Joint Genome Institute (JGI-PGF)"/>
            <person name="Lucas S."/>
            <person name="Copeland A."/>
            <person name="Lapidus A."/>
            <person name="Cheng J.-F."/>
            <person name="Bruce D."/>
            <person name="Goodwin L."/>
            <person name="Pitluck S."/>
            <person name="Chertkov O."/>
            <person name="Brettin T."/>
            <person name="Detter J.C."/>
            <person name="Han C."/>
            <person name="Land M.L."/>
            <person name="Hauser L."/>
            <person name="Kyrpides N."/>
            <person name="Mikhailova N."/>
            <person name="Muyzer G."/>
            <person name="Woyke T."/>
        </authorList>
    </citation>
    <scope>NUCLEOTIDE SEQUENCE [LARGE SCALE GENOMIC DNA]</scope>
    <source>
        <strain evidence="9">ASO3-1</strain>
    </source>
</reference>
<keyword evidence="5" id="KW-0342">GTP-binding</keyword>
<dbReference type="Pfam" id="PF22042">
    <property type="entry name" value="EF-G_D2"/>
    <property type="match status" value="1"/>
</dbReference>
<proteinExistence type="inferred from homology"/>
<dbReference type="AlphaFoldDB" id="D6SQA2"/>